<dbReference type="Proteomes" id="UP000242913">
    <property type="component" value="Unassembled WGS sequence"/>
</dbReference>
<dbReference type="EMBL" id="KZ269981">
    <property type="protein sequence ID" value="OZC11294.1"/>
    <property type="molecule type" value="Genomic_DNA"/>
</dbReference>
<evidence type="ECO:0000313" key="2">
    <source>
        <dbReference type="EMBL" id="OZC11294.1"/>
    </source>
</evidence>
<evidence type="ECO:0000256" key="1">
    <source>
        <dbReference type="SAM" id="MobiDB-lite"/>
    </source>
</evidence>
<sequence length="64" mass="7206">MQSYCHQLTSHHHQHHQSEEHKHLLAMIQSGSSRALSFQVLFGGVARSDNDSLLSNGRADILKQ</sequence>
<gene>
    <name evidence="2" type="ORF">X798_01710</name>
</gene>
<proteinExistence type="predicted"/>
<organism evidence="2 3">
    <name type="scientific">Onchocerca flexuosa</name>
    <dbReference type="NCBI Taxonomy" id="387005"/>
    <lineage>
        <taxon>Eukaryota</taxon>
        <taxon>Metazoa</taxon>
        <taxon>Ecdysozoa</taxon>
        <taxon>Nematoda</taxon>
        <taxon>Chromadorea</taxon>
        <taxon>Rhabditida</taxon>
        <taxon>Spirurina</taxon>
        <taxon>Spiruromorpha</taxon>
        <taxon>Filarioidea</taxon>
        <taxon>Onchocercidae</taxon>
        <taxon>Onchocerca</taxon>
    </lineage>
</organism>
<protein>
    <submittedName>
        <fullName evidence="2">Uncharacterized protein</fullName>
    </submittedName>
</protein>
<evidence type="ECO:0000313" key="3">
    <source>
        <dbReference type="Proteomes" id="UP000242913"/>
    </source>
</evidence>
<dbReference type="AlphaFoldDB" id="A0A238C1M5"/>
<accession>A0A238C1M5</accession>
<feature type="region of interest" description="Disordered" evidence="1">
    <location>
        <begin position="1"/>
        <end position="22"/>
    </location>
</feature>
<reference evidence="2 3" key="1">
    <citation type="submission" date="2015-12" db="EMBL/GenBank/DDBJ databases">
        <title>Draft genome of the nematode, Onchocerca flexuosa.</title>
        <authorList>
            <person name="Mitreva M."/>
        </authorList>
    </citation>
    <scope>NUCLEOTIDE SEQUENCE [LARGE SCALE GENOMIC DNA]</scope>
    <source>
        <strain evidence="2">Red Deer</strain>
    </source>
</reference>
<name>A0A238C1M5_9BILA</name>
<keyword evidence="3" id="KW-1185">Reference proteome</keyword>